<evidence type="ECO:0000256" key="10">
    <source>
        <dbReference type="ARBA" id="ARBA00037847"/>
    </source>
</evidence>
<dbReference type="SUPFAM" id="SSF53448">
    <property type="entry name" value="Nucleotide-diphospho-sugar transferases"/>
    <property type="match status" value="1"/>
</dbReference>
<keyword evidence="4" id="KW-0808">Transferase</keyword>
<evidence type="ECO:0000313" key="13">
    <source>
        <dbReference type="Proteomes" id="UP000019132"/>
    </source>
</evidence>
<evidence type="ECO:0000256" key="1">
    <source>
        <dbReference type="ARBA" id="ARBA00004394"/>
    </source>
</evidence>
<dbReference type="GO" id="GO:0046354">
    <property type="term" value="P:mannan biosynthetic process"/>
    <property type="evidence" value="ECO:0007669"/>
    <property type="project" value="TreeGrafter"/>
</dbReference>
<evidence type="ECO:0000256" key="4">
    <source>
        <dbReference type="ARBA" id="ARBA00022679"/>
    </source>
</evidence>
<dbReference type="InParanoid" id="K3XC30"/>
<accession>K3XC30</accession>
<dbReference type="eggNOG" id="ENOG502QQ16">
    <property type="taxonomic scope" value="Eukaryota"/>
</dbReference>
<dbReference type="Proteomes" id="UP000019132">
    <property type="component" value="Unassembled WGS sequence"/>
</dbReference>
<keyword evidence="5 11" id="KW-0812">Transmembrane</keyword>
<comment type="subcellular location">
    <subcellularLocation>
        <location evidence="10">Endomembrane system</location>
        <topology evidence="10">Single-pass membrane protein</topology>
    </subcellularLocation>
    <subcellularLocation>
        <location evidence="1">Golgi apparatus membrane</location>
    </subcellularLocation>
    <subcellularLocation>
        <location evidence="2">Membrane</location>
        <topology evidence="2">Single-pass type II membrane protein</topology>
    </subcellularLocation>
</comment>
<evidence type="ECO:0000256" key="8">
    <source>
        <dbReference type="ARBA" id="ARBA00023034"/>
    </source>
</evidence>
<dbReference type="GO" id="GO:0000026">
    <property type="term" value="F:alpha-1,2-mannosyltransferase activity"/>
    <property type="evidence" value="ECO:0007669"/>
    <property type="project" value="TreeGrafter"/>
</dbReference>
<proteinExistence type="inferred from homology"/>
<dbReference type="HOGENOM" id="CLU_018120_2_0_1"/>
<dbReference type="PANTHER" id="PTHR31646:SF1">
    <property type="entry name" value="ALPHA-1,2-MANNOSYLTRANSFERASE MNN2"/>
    <property type="match status" value="1"/>
</dbReference>
<dbReference type="InterPro" id="IPR022751">
    <property type="entry name" value="Alpha_mannosyltransferase"/>
</dbReference>
<feature type="transmembrane region" description="Helical" evidence="11">
    <location>
        <begin position="20"/>
        <end position="39"/>
    </location>
</feature>
<evidence type="ECO:0000256" key="3">
    <source>
        <dbReference type="ARBA" id="ARBA00009105"/>
    </source>
</evidence>
<name>K3XC30_GLOUD</name>
<dbReference type="PANTHER" id="PTHR31646">
    <property type="entry name" value="ALPHA-1,2-MANNOSYLTRANSFERASE MNN2"/>
    <property type="match status" value="1"/>
</dbReference>
<organism evidence="12 13">
    <name type="scientific">Globisporangium ultimum (strain ATCC 200006 / CBS 805.95 / DAOM BR144)</name>
    <name type="common">Pythium ultimum</name>
    <dbReference type="NCBI Taxonomy" id="431595"/>
    <lineage>
        <taxon>Eukaryota</taxon>
        <taxon>Sar</taxon>
        <taxon>Stramenopiles</taxon>
        <taxon>Oomycota</taxon>
        <taxon>Peronosporomycetes</taxon>
        <taxon>Pythiales</taxon>
        <taxon>Pythiaceae</taxon>
        <taxon>Globisporangium</taxon>
    </lineage>
</organism>
<evidence type="ECO:0000256" key="6">
    <source>
        <dbReference type="ARBA" id="ARBA00022968"/>
    </source>
</evidence>
<evidence type="ECO:0000256" key="2">
    <source>
        <dbReference type="ARBA" id="ARBA00004606"/>
    </source>
</evidence>
<keyword evidence="9 11" id="KW-0472">Membrane</keyword>
<comment type="similarity">
    <text evidence="3">Belongs to the MNN1/MNT family.</text>
</comment>
<reference evidence="12" key="3">
    <citation type="submission" date="2015-02" db="UniProtKB">
        <authorList>
            <consortium name="EnsemblProtists"/>
        </authorList>
    </citation>
    <scope>IDENTIFICATION</scope>
    <source>
        <strain evidence="12">DAOM BR144</strain>
    </source>
</reference>
<keyword evidence="13" id="KW-1185">Reference proteome</keyword>
<keyword evidence="7 11" id="KW-1133">Transmembrane helix</keyword>
<dbReference type="Pfam" id="PF11051">
    <property type="entry name" value="Mannosyl_trans3"/>
    <property type="match status" value="1"/>
</dbReference>
<dbReference type="GO" id="GO:0000139">
    <property type="term" value="C:Golgi membrane"/>
    <property type="evidence" value="ECO:0007669"/>
    <property type="project" value="UniProtKB-SubCell"/>
</dbReference>
<reference evidence="13" key="2">
    <citation type="submission" date="2010-04" db="EMBL/GenBank/DDBJ databases">
        <authorList>
            <person name="Buell R."/>
            <person name="Hamilton J."/>
            <person name="Hostetler J."/>
        </authorList>
    </citation>
    <scope>NUCLEOTIDE SEQUENCE [LARGE SCALE GENOMIC DNA]</scope>
    <source>
        <strain evidence="13">DAOM:BR144</strain>
    </source>
</reference>
<dbReference type="AlphaFoldDB" id="K3XC30"/>
<keyword evidence="6" id="KW-0735">Signal-anchor</keyword>
<dbReference type="InterPro" id="IPR029044">
    <property type="entry name" value="Nucleotide-diphossugar_trans"/>
</dbReference>
<dbReference type="VEuPathDB" id="FungiDB:PYU1_G014748"/>
<evidence type="ECO:0000256" key="11">
    <source>
        <dbReference type="SAM" id="Phobius"/>
    </source>
</evidence>
<dbReference type="EnsemblProtists" id="PYU1_T014779">
    <property type="protein sequence ID" value="PYU1_T014779"/>
    <property type="gene ID" value="PYU1_G014748"/>
</dbReference>
<protein>
    <recommendedName>
        <fullName evidence="14">Nucleotide-diphospho-sugar transferase domain-containing protein</fullName>
    </recommendedName>
</protein>
<evidence type="ECO:0000313" key="12">
    <source>
        <dbReference type="EnsemblProtists" id="PYU1_T014779"/>
    </source>
</evidence>
<evidence type="ECO:0000256" key="9">
    <source>
        <dbReference type="ARBA" id="ARBA00023136"/>
    </source>
</evidence>
<evidence type="ECO:0008006" key="14">
    <source>
        <dbReference type="Google" id="ProtNLM"/>
    </source>
</evidence>
<dbReference type="OMA" id="QHESLLW"/>
<keyword evidence="8" id="KW-0333">Golgi apparatus</keyword>
<dbReference type="Gene3D" id="3.90.550.10">
    <property type="entry name" value="Spore Coat Polysaccharide Biosynthesis Protein SpsA, Chain A"/>
    <property type="match status" value="1"/>
</dbReference>
<evidence type="ECO:0000256" key="7">
    <source>
        <dbReference type="ARBA" id="ARBA00022989"/>
    </source>
</evidence>
<sequence length="566" mass="63507">MSSSALRSATGGSVRRKARVIYVGVLGSYLVCLTLWWIYVGRSTLPMVQTTSEHYWLTLRDANGLLHTTGMKAQATAKGAITTVATSPSPSPPRKLKCLGWRQTGGCDANGPREPDHDLPCDRSVIGGSSGYCALMDEATGEEVHVMHLNCTSIHKTMAFKCEIAVQFDEFTNDVRVAVAQLQEQQHNDGAMQDEEERKVQQQLQVTTSDSGKNGIVMVMYPKLLVSVHASIRLLRSLGCTLPIELWYLESEMPGDAANVLEKHAILQSIVNSNGNVTLHGIASAQVKGFNSKVHAIVHSKLDNILFLDTDNVPVTDPTYLFSLPEFQATGAMFWPDFWHPQDTFFNVQHESLLWELLDMPFVDMFEQESGQILINKSHEKQRAALELLQLFAFHDPSLFEKLKLVHGDKDLFRLAWLRTNTSFHMIEHPPGAAGQFKGNAFCGMTMVQFDPHGDVVFLHRNAMKFTRENAAKKQQRLWTHLQRFDLGPKGATMTLTERKALIAEHYHILIFGGGNLFPGVTMCYGENHTRPKSGYFRVVEWQTLPFREIETTLLEFVHDALALLK</sequence>
<dbReference type="STRING" id="431595.K3XC30"/>
<dbReference type="EMBL" id="GL376579">
    <property type="status" value="NOT_ANNOTATED_CDS"/>
    <property type="molecule type" value="Genomic_DNA"/>
</dbReference>
<evidence type="ECO:0000256" key="5">
    <source>
        <dbReference type="ARBA" id="ARBA00022692"/>
    </source>
</evidence>
<reference evidence="13" key="1">
    <citation type="journal article" date="2010" name="Genome Biol.">
        <title>Genome sequence of the necrotrophic plant pathogen Pythium ultimum reveals original pathogenicity mechanisms and effector repertoire.</title>
        <authorList>
            <person name="Levesque C.A."/>
            <person name="Brouwer H."/>
            <person name="Cano L."/>
            <person name="Hamilton J.P."/>
            <person name="Holt C."/>
            <person name="Huitema E."/>
            <person name="Raffaele S."/>
            <person name="Robideau G.P."/>
            <person name="Thines M."/>
            <person name="Win J."/>
            <person name="Zerillo M.M."/>
            <person name="Beakes G.W."/>
            <person name="Boore J.L."/>
            <person name="Busam D."/>
            <person name="Dumas B."/>
            <person name="Ferriera S."/>
            <person name="Fuerstenberg S.I."/>
            <person name="Gachon C.M."/>
            <person name="Gaulin E."/>
            <person name="Govers F."/>
            <person name="Grenville-Briggs L."/>
            <person name="Horner N."/>
            <person name="Hostetler J."/>
            <person name="Jiang R.H."/>
            <person name="Johnson J."/>
            <person name="Krajaejun T."/>
            <person name="Lin H."/>
            <person name="Meijer H.J."/>
            <person name="Moore B."/>
            <person name="Morris P."/>
            <person name="Phuntmart V."/>
            <person name="Puiu D."/>
            <person name="Shetty J."/>
            <person name="Stajich J.E."/>
            <person name="Tripathy S."/>
            <person name="Wawra S."/>
            <person name="van West P."/>
            <person name="Whitty B.R."/>
            <person name="Coutinho P.M."/>
            <person name="Henrissat B."/>
            <person name="Martin F."/>
            <person name="Thomas P.D."/>
            <person name="Tyler B.M."/>
            <person name="De Vries R.P."/>
            <person name="Kamoun S."/>
            <person name="Yandell M."/>
            <person name="Tisserat N."/>
            <person name="Buell C.R."/>
        </authorList>
    </citation>
    <scope>NUCLEOTIDE SEQUENCE</scope>
    <source>
        <strain evidence="13">DAOM:BR144</strain>
    </source>
</reference>